<evidence type="ECO:0000313" key="6">
    <source>
        <dbReference type="EMBL" id="ALS32768.1"/>
    </source>
</evidence>
<accession>A0A0U2VDV0</accession>
<organism evidence="6">
    <name type="scientific">Pseudoalteromonas translucida KMM 520</name>
    <dbReference type="NCBI Taxonomy" id="1315283"/>
    <lineage>
        <taxon>Bacteria</taxon>
        <taxon>Pseudomonadati</taxon>
        <taxon>Pseudomonadota</taxon>
        <taxon>Gammaproteobacteria</taxon>
        <taxon>Alteromonadales</taxon>
        <taxon>Pseudoalteromonadaceae</taxon>
        <taxon>Pseudoalteromonas</taxon>
    </lineage>
</organism>
<keyword evidence="1" id="KW-0479">Metal-binding</keyword>
<evidence type="ECO:0000256" key="1">
    <source>
        <dbReference type="ARBA" id="ARBA00022723"/>
    </source>
</evidence>
<protein>
    <recommendedName>
        <fullName evidence="5">Zinc finger DksA/TraR C4-type domain-containing protein</fullName>
    </recommendedName>
</protein>
<reference evidence="6 7" key="1">
    <citation type="submission" date="2015-03" db="EMBL/GenBank/DDBJ databases">
        <authorList>
            <person name="Murphy D."/>
        </authorList>
    </citation>
    <scope>NUCLEOTIDE SEQUENCE [LARGE SCALE GENOMIC DNA]</scope>
    <source>
        <strain evidence="6 7">KMM 520</strain>
    </source>
</reference>
<dbReference type="InterPro" id="IPR000962">
    <property type="entry name" value="Znf_DskA_TraR"/>
</dbReference>
<proteinExistence type="predicted"/>
<sequence length="66" mass="7337">MDDLDRLVLAQERAEKHFVDQRLNGLNNSRVISATDCIDCGDPIPKARQRAIAGVQRCVPCQSLSE</sequence>
<dbReference type="GO" id="GO:0008270">
    <property type="term" value="F:zinc ion binding"/>
    <property type="evidence" value="ECO:0007669"/>
    <property type="project" value="UniProtKB-KW"/>
</dbReference>
<dbReference type="PATRIC" id="fig|1315283.4.peg.1360"/>
<dbReference type="EMBL" id="CP011034">
    <property type="protein sequence ID" value="ALS32768.1"/>
    <property type="molecule type" value="Genomic_DNA"/>
</dbReference>
<gene>
    <name evidence="6" type="ORF">PTRA_a1575</name>
</gene>
<dbReference type="OrthoDB" id="962301at2"/>
<dbReference type="PANTHER" id="PTHR38777">
    <property type="entry name" value="FELS-2 PROPHAGE PROTEIN"/>
    <property type="match status" value="1"/>
</dbReference>
<evidence type="ECO:0000256" key="4">
    <source>
        <dbReference type="PROSITE-ProRule" id="PRU00510"/>
    </source>
</evidence>
<dbReference type="SUPFAM" id="SSF57716">
    <property type="entry name" value="Glucocorticoid receptor-like (DNA-binding domain)"/>
    <property type="match status" value="1"/>
</dbReference>
<dbReference type="PROSITE" id="PS51128">
    <property type="entry name" value="ZF_DKSA_2"/>
    <property type="match status" value="1"/>
</dbReference>
<dbReference type="Gene3D" id="1.20.120.910">
    <property type="entry name" value="DksA, coiled-coil domain"/>
    <property type="match status" value="1"/>
</dbReference>
<evidence type="ECO:0000256" key="2">
    <source>
        <dbReference type="ARBA" id="ARBA00022771"/>
    </source>
</evidence>
<keyword evidence="2" id="KW-0863">Zinc-finger</keyword>
<dbReference type="Pfam" id="PF01258">
    <property type="entry name" value="zf-dskA_traR"/>
    <property type="match status" value="1"/>
</dbReference>
<keyword evidence="3" id="KW-0862">Zinc</keyword>
<dbReference type="KEGG" id="ptn:PTRA_a1575"/>
<dbReference type="Proteomes" id="UP000065261">
    <property type="component" value="Chromosome I"/>
</dbReference>
<name>A0A0U2VDV0_9GAMM</name>
<dbReference type="GO" id="GO:1900378">
    <property type="term" value="P:positive regulation of secondary metabolite biosynthetic process"/>
    <property type="evidence" value="ECO:0007669"/>
    <property type="project" value="TreeGrafter"/>
</dbReference>
<dbReference type="AlphaFoldDB" id="A0A0U2VDV0"/>
<evidence type="ECO:0000259" key="5">
    <source>
        <dbReference type="Pfam" id="PF01258"/>
    </source>
</evidence>
<feature type="domain" description="Zinc finger DksA/TraR C4-type" evidence="5">
    <location>
        <begin position="37"/>
        <end position="66"/>
    </location>
</feature>
<dbReference type="PANTHER" id="PTHR38777:SF1">
    <property type="entry name" value="DNAK SUPPRESSOR PROTEIN"/>
    <property type="match status" value="1"/>
</dbReference>
<evidence type="ECO:0000313" key="7">
    <source>
        <dbReference type="Proteomes" id="UP000065261"/>
    </source>
</evidence>
<evidence type="ECO:0000256" key="3">
    <source>
        <dbReference type="ARBA" id="ARBA00022833"/>
    </source>
</evidence>
<dbReference type="RefSeq" id="WP_058373193.1">
    <property type="nucleotide sequence ID" value="NZ_CP011034.1"/>
</dbReference>
<feature type="zinc finger region" description="dksA C4-type" evidence="4">
    <location>
        <begin position="37"/>
        <end position="61"/>
    </location>
</feature>